<feature type="compositionally biased region" description="Polar residues" evidence="1">
    <location>
        <begin position="713"/>
        <end position="724"/>
    </location>
</feature>
<feature type="region of interest" description="Disordered" evidence="1">
    <location>
        <begin position="9"/>
        <end position="45"/>
    </location>
</feature>
<evidence type="ECO:0000313" key="2">
    <source>
        <dbReference type="EMBL" id="MEQ2310584.1"/>
    </source>
</evidence>
<feature type="region of interest" description="Disordered" evidence="1">
    <location>
        <begin position="69"/>
        <end position="97"/>
    </location>
</feature>
<dbReference type="Gene3D" id="1.20.58.1540">
    <property type="entry name" value="Actin interacting protein 3, C-terminal domain"/>
    <property type="match status" value="1"/>
</dbReference>
<feature type="region of interest" description="Disordered" evidence="1">
    <location>
        <begin position="700"/>
        <end position="724"/>
    </location>
</feature>
<accession>A0ABV0ZWF3</accession>
<proteinExistence type="predicted"/>
<protein>
    <recommendedName>
        <fullName evidence="4">Actin interacting protein 3-like C-terminal domain-containing protein</fullName>
    </recommendedName>
</protein>
<feature type="non-terminal residue" evidence="2">
    <location>
        <position position="724"/>
    </location>
</feature>
<name>A0ABV0ZWF3_9TELE</name>
<comment type="caution">
    <text evidence="2">The sequence shown here is derived from an EMBL/GenBank/DDBJ whole genome shotgun (WGS) entry which is preliminary data.</text>
</comment>
<evidence type="ECO:0000256" key="1">
    <source>
        <dbReference type="SAM" id="MobiDB-lite"/>
    </source>
</evidence>
<feature type="region of interest" description="Disordered" evidence="1">
    <location>
        <begin position="541"/>
        <end position="580"/>
    </location>
</feature>
<dbReference type="EMBL" id="JAHRIP010075849">
    <property type="protein sequence ID" value="MEQ2310584.1"/>
    <property type="molecule type" value="Genomic_DNA"/>
</dbReference>
<feature type="region of interest" description="Disordered" evidence="1">
    <location>
        <begin position="608"/>
        <end position="637"/>
    </location>
</feature>
<dbReference type="PANTHER" id="PTHR22741">
    <property type="entry name" value="P140CAP/SNIP-RELATED"/>
    <property type="match status" value="1"/>
</dbReference>
<dbReference type="Proteomes" id="UP001469553">
    <property type="component" value="Unassembled WGS sequence"/>
</dbReference>
<feature type="compositionally biased region" description="Polar residues" evidence="1">
    <location>
        <begin position="548"/>
        <end position="561"/>
    </location>
</feature>
<gene>
    <name evidence="2" type="ORF">AMECASPLE_010543</name>
</gene>
<feature type="compositionally biased region" description="Low complexity" evidence="1">
    <location>
        <begin position="31"/>
        <end position="45"/>
    </location>
</feature>
<dbReference type="PANTHER" id="PTHR22741:SF11">
    <property type="entry name" value="SICKLE TAIL PROTEIN HOMOLOG"/>
    <property type="match status" value="1"/>
</dbReference>
<dbReference type="InterPro" id="IPR051825">
    <property type="entry name" value="SRCIN1"/>
</dbReference>
<reference evidence="2 3" key="1">
    <citation type="submission" date="2021-06" db="EMBL/GenBank/DDBJ databases">
        <authorList>
            <person name="Palmer J.M."/>
        </authorList>
    </citation>
    <scope>NUCLEOTIDE SEQUENCE [LARGE SCALE GENOMIC DNA]</scope>
    <source>
        <strain evidence="2 3">AS_MEX2019</strain>
        <tissue evidence="2">Muscle</tissue>
    </source>
</reference>
<evidence type="ECO:0008006" key="4">
    <source>
        <dbReference type="Google" id="ProtNLM"/>
    </source>
</evidence>
<feature type="non-terminal residue" evidence="2">
    <location>
        <position position="1"/>
    </location>
</feature>
<feature type="compositionally biased region" description="Polar residues" evidence="1">
    <location>
        <begin position="17"/>
        <end position="30"/>
    </location>
</feature>
<organism evidence="2 3">
    <name type="scientific">Ameca splendens</name>
    <dbReference type="NCBI Taxonomy" id="208324"/>
    <lineage>
        <taxon>Eukaryota</taxon>
        <taxon>Metazoa</taxon>
        <taxon>Chordata</taxon>
        <taxon>Craniata</taxon>
        <taxon>Vertebrata</taxon>
        <taxon>Euteleostomi</taxon>
        <taxon>Actinopterygii</taxon>
        <taxon>Neopterygii</taxon>
        <taxon>Teleostei</taxon>
        <taxon>Neoteleostei</taxon>
        <taxon>Acanthomorphata</taxon>
        <taxon>Ovalentaria</taxon>
        <taxon>Atherinomorphae</taxon>
        <taxon>Cyprinodontiformes</taxon>
        <taxon>Goodeidae</taxon>
        <taxon>Ameca</taxon>
    </lineage>
</organism>
<keyword evidence="3" id="KW-1185">Reference proteome</keyword>
<sequence>QIFKELLYGNHSPIHSKPSSGRNTLHSLQGSMSPPMVRSMPSSPSRVAYVGGGSHGKKGIVDPGSATMPHQCQPGRGRSSTVFSSSSAILERRDVKPDGDINTSTALVLCGDGGSHYPECYRSASVDVGGGRHSIASYCSSPPVITRGSVDVGVFGIPVGLQQYRASIKPLMGYGESMERHTNPVHRQKSRKYGNNHIHPLGINSPPPSPHRRNEVRMFNEQVIRGPSQDHNSSGLRVDVISKRGSSSSTSSVFCDSPLEQPETLFMTACNTQSERMKAMEEQIASLAGLVHHALSMGSDVVGPKEAISQNAEHKLVNNEAVFDSEIPDALTERVSSTPLALQAPSFNGRLRQNLMFVKRDICELRLQLCQLKCLQLSNLESVSSMLRMASPKLVMLMCEKLAQSEDAEYRQRAEMEEDRIHYLTSEKKILTQLSELEDYAECLESSSSLPGQPSFTLRDVEEGAVSLQRLGEALAVLKGEFPLLQAKMRSVLRLEVEAVRFLKEEPHKMDSMLTRVKALTETLSSLRRCVSDSTPSTRFAQVEPLKIQNQGKATTQSPHSSPKPQPRYPVKDSLLTPLPPMSQAEVSSVASASPIIACKMKRTATFNHHNSSPTISHELDSPTVAKNTQRQSPEGGLLAEIKSINQSWTSRDSQLASNDHSDTKSIHIATDSVWVLQETPHIASKSTVNISENKEVCCDSASGKKSLKESPSKQYTPVELTNQ</sequence>
<evidence type="ECO:0000313" key="3">
    <source>
        <dbReference type="Proteomes" id="UP001469553"/>
    </source>
</evidence>